<dbReference type="AlphaFoldDB" id="A0A0F9ERT0"/>
<comment type="caution">
    <text evidence="1">The sequence shown here is derived from an EMBL/GenBank/DDBJ whole genome shotgun (WGS) entry which is preliminary data.</text>
</comment>
<accession>A0A0F9ERT0</accession>
<organism evidence="1">
    <name type="scientific">marine sediment metagenome</name>
    <dbReference type="NCBI Taxonomy" id="412755"/>
    <lineage>
        <taxon>unclassified sequences</taxon>
        <taxon>metagenomes</taxon>
        <taxon>ecological metagenomes</taxon>
    </lineage>
</organism>
<gene>
    <name evidence="1" type="ORF">LCGC14_2119430</name>
</gene>
<feature type="non-terminal residue" evidence="1">
    <location>
        <position position="88"/>
    </location>
</feature>
<sequence length="88" mass="9357">MNLELQLIERWPAAGNSAAGADTSDPHTRGGVIQTDRTRLLLPIYGPPGGQFVLGTQPAEKVSFTVAGVPEGDNAYELSLAKLRPLRS</sequence>
<reference evidence="1" key="1">
    <citation type="journal article" date="2015" name="Nature">
        <title>Complex archaea that bridge the gap between prokaryotes and eukaryotes.</title>
        <authorList>
            <person name="Spang A."/>
            <person name="Saw J.H."/>
            <person name="Jorgensen S.L."/>
            <person name="Zaremba-Niedzwiedzka K."/>
            <person name="Martijn J."/>
            <person name="Lind A.E."/>
            <person name="van Eijk R."/>
            <person name="Schleper C."/>
            <person name="Guy L."/>
            <person name="Ettema T.J."/>
        </authorList>
    </citation>
    <scope>NUCLEOTIDE SEQUENCE</scope>
</reference>
<name>A0A0F9ERT0_9ZZZZ</name>
<proteinExistence type="predicted"/>
<evidence type="ECO:0000313" key="1">
    <source>
        <dbReference type="EMBL" id="KKL68991.1"/>
    </source>
</evidence>
<protein>
    <submittedName>
        <fullName evidence="1">Uncharacterized protein</fullName>
    </submittedName>
</protein>
<dbReference type="EMBL" id="LAZR01026361">
    <property type="protein sequence ID" value="KKL68991.1"/>
    <property type="molecule type" value="Genomic_DNA"/>
</dbReference>